<name>A0ACC0KWP2_CHOFU</name>
<dbReference type="EMBL" id="CM046115">
    <property type="protein sequence ID" value="KAI8440774.1"/>
    <property type="molecule type" value="Genomic_DNA"/>
</dbReference>
<protein>
    <submittedName>
        <fullName evidence="1">Uncharacterized protein</fullName>
    </submittedName>
</protein>
<sequence>MERSSNHNCLVNSQWTFCPRAWREEAEGVGADDSGSYTSSISAAEGCVAPPPSPSLSLSTWSEARLAKIAQKRGTSTLDQMNLVQFIESYDLLVASGTASYLAGLGMLVIIMIIATSWIVKKNRGLKITNGSVPLTRKGWYYQAEVMEHVNEEGESLVTKPSKVSFINERKIVKKISLARFFLLLVFFRTITVDSYQIIDFLQTNGIILDLGQRVWKFC</sequence>
<keyword evidence="2" id="KW-1185">Reference proteome</keyword>
<evidence type="ECO:0000313" key="1">
    <source>
        <dbReference type="EMBL" id="KAI8440774.1"/>
    </source>
</evidence>
<dbReference type="Proteomes" id="UP001064048">
    <property type="component" value="Chromosome 15"/>
</dbReference>
<comment type="caution">
    <text evidence="1">The sequence shown here is derived from an EMBL/GenBank/DDBJ whole genome shotgun (WGS) entry which is preliminary data.</text>
</comment>
<evidence type="ECO:0000313" key="2">
    <source>
        <dbReference type="Proteomes" id="UP001064048"/>
    </source>
</evidence>
<reference evidence="1 2" key="1">
    <citation type="journal article" date="2022" name="Genome Biol. Evol.">
        <title>The Spruce Budworm Genome: Reconstructing the Evolutionary History of Antifreeze Proteins.</title>
        <authorList>
            <person name="Beliveau C."/>
            <person name="Gagne P."/>
            <person name="Picq S."/>
            <person name="Vernygora O."/>
            <person name="Keeling C.I."/>
            <person name="Pinkney K."/>
            <person name="Doucet D."/>
            <person name="Wen F."/>
            <person name="Johnston J.S."/>
            <person name="Maaroufi H."/>
            <person name="Boyle B."/>
            <person name="Laroche J."/>
            <person name="Dewar K."/>
            <person name="Juretic N."/>
            <person name="Blackburn G."/>
            <person name="Nisole A."/>
            <person name="Brunet B."/>
            <person name="Brandao M."/>
            <person name="Lumley L."/>
            <person name="Duan J."/>
            <person name="Quan G."/>
            <person name="Lucarotti C.J."/>
            <person name="Roe A.D."/>
            <person name="Sperling F.A.H."/>
            <person name="Levesque R.C."/>
            <person name="Cusson M."/>
        </authorList>
    </citation>
    <scope>NUCLEOTIDE SEQUENCE [LARGE SCALE GENOMIC DNA]</scope>
    <source>
        <strain evidence="1">Glfc:IPQL:Cfum</strain>
    </source>
</reference>
<accession>A0ACC0KWP2</accession>
<proteinExistence type="predicted"/>
<gene>
    <name evidence="1" type="ORF">MSG28_009102</name>
</gene>
<organism evidence="1 2">
    <name type="scientific">Choristoneura fumiferana</name>
    <name type="common">Spruce budworm moth</name>
    <name type="synonym">Archips fumiferana</name>
    <dbReference type="NCBI Taxonomy" id="7141"/>
    <lineage>
        <taxon>Eukaryota</taxon>
        <taxon>Metazoa</taxon>
        <taxon>Ecdysozoa</taxon>
        <taxon>Arthropoda</taxon>
        <taxon>Hexapoda</taxon>
        <taxon>Insecta</taxon>
        <taxon>Pterygota</taxon>
        <taxon>Neoptera</taxon>
        <taxon>Endopterygota</taxon>
        <taxon>Lepidoptera</taxon>
        <taxon>Glossata</taxon>
        <taxon>Ditrysia</taxon>
        <taxon>Tortricoidea</taxon>
        <taxon>Tortricidae</taxon>
        <taxon>Tortricinae</taxon>
        <taxon>Choristoneura</taxon>
    </lineage>
</organism>